<gene>
    <name evidence="7" type="ORF">UA08_06466</name>
</gene>
<dbReference type="AlphaFoldDB" id="A0A225AX02"/>
<dbReference type="RefSeq" id="XP_020118148.1">
    <property type="nucleotide sequence ID" value="XM_020269243.1"/>
</dbReference>
<dbReference type="GO" id="GO:0004497">
    <property type="term" value="F:monooxygenase activity"/>
    <property type="evidence" value="ECO:0007669"/>
    <property type="project" value="UniProtKB-KW"/>
</dbReference>
<evidence type="ECO:0000313" key="7">
    <source>
        <dbReference type="EMBL" id="OKL58027.1"/>
    </source>
</evidence>
<dbReference type="SUPFAM" id="SSF51905">
    <property type="entry name" value="FAD/NAD(P)-binding domain"/>
    <property type="match status" value="1"/>
</dbReference>
<dbReference type="InterPro" id="IPR002938">
    <property type="entry name" value="FAD-bd"/>
</dbReference>
<evidence type="ECO:0000256" key="1">
    <source>
        <dbReference type="ARBA" id="ARBA00001974"/>
    </source>
</evidence>
<evidence type="ECO:0000256" key="2">
    <source>
        <dbReference type="ARBA" id="ARBA00022630"/>
    </source>
</evidence>
<evidence type="ECO:0000313" key="8">
    <source>
        <dbReference type="Proteomes" id="UP000214365"/>
    </source>
</evidence>
<keyword evidence="3" id="KW-0274">FAD</keyword>
<reference evidence="7 8" key="1">
    <citation type="submission" date="2015-06" db="EMBL/GenBank/DDBJ databases">
        <title>Talaromyces atroroseus IBT 11181 draft genome.</title>
        <authorList>
            <person name="Rasmussen K.B."/>
            <person name="Rasmussen S."/>
            <person name="Petersen B."/>
            <person name="Sicheritz-Ponten T."/>
            <person name="Mortensen U.H."/>
            <person name="Thrane U."/>
        </authorList>
    </citation>
    <scope>NUCLEOTIDE SEQUENCE [LARGE SCALE GENOMIC DNA]</scope>
    <source>
        <strain evidence="7 8">IBT 11181</strain>
    </source>
</reference>
<comment type="caution">
    <text evidence="7">The sequence shown here is derived from an EMBL/GenBank/DDBJ whole genome shotgun (WGS) entry which is preliminary data.</text>
</comment>
<protein>
    <recommendedName>
        <fullName evidence="6">FAD-binding domain-containing protein</fullName>
    </recommendedName>
</protein>
<organism evidence="7 8">
    <name type="scientific">Talaromyces atroroseus</name>
    <dbReference type="NCBI Taxonomy" id="1441469"/>
    <lineage>
        <taxon>Eukaryota</taxon>
        <taxon>Fungi</taxon>
        <taxon>Dikarya</taxon>
        <taxon>Ascomycota</taxon>
        <taxon>Pezizomycotina</taxon>
        <taxon>Eurotiomycetes</taxon>
        <taxon>Eurotiomycetidae</taxon>
        <taxon>Eurotiales</taxon>
        <taxon>Trichocomaceae</taxon>
        <taxon>Talaromyces</taxon>
        <taxon>Talaromyces sect. Trachyspermi</taxon>
    </lineage>
</organism>
<dbReference type="PANTHER" id="PTHR47178">
    <property type="entry name" value="MONOOXYGENASE, FAD-BINDING"/>
    <property type="match status" value="1"/>
</dbReference>
<dbReference type="GO" id="GO:0071949">
    <property type="term" value="F:FAD binding"/>
    <property type="evidence" value="ECO:0007669"/>
    <property type="project" value="InterPro"/>
</dbReference>
<accession>A0A225AX02</accession>
<sequence>MSSISASHPVLIAGAGLGGLCLAQALKKHSIPFKIFERDFKQDFRAQGFRLRISEDGITALQYALSPEIWNLFEKTSAEILGLGHLGRLDALTAEPLPAGGPPPGARGGLQPFTVDRTTMREVLLTKLEDETQFGKYVTHFESNETGVTVHFADGTSESGALLVGADGVKSTVRKQLLPDYPFLDSGSRIIYGKTPLTHQVEAELSDNLLGGMCLLKEDEANGVPKTMLLEAMRFPKASSTIEHINLPTDYIYWVLLVRRDDLSIPDAELLSLSNEQSSDLALSLTEKWHPSIKPAVIHQDRSQTATLRVHSVDPAIPDWQASTNVTLIGDSIHAMPPTGGMGVNTALRDASDLARRLVDAHHCEKSLDGLVAEYEQNLRLFARKPLATSWMAGSKAFGLQPVEQCERLSF</sequence>
<evidence type="ECO:0000259" key="6">
    <source>
        <dbReference type="Pfam" id="PF01494"/>
    </source>
</evidence>
<dbReference type="STRING" id="1441469.A0A225AX02"/>
<dbReference type="OrthoDB" id="47494at2759"/>
<dbReference type="Pfam" id="PF01494">
    <property type="entry name" value="FAD_binding_3"/>
    <property type="match status" value="1"/>
</dbReference>
<comment type="cofactor">
    <cofactor evidence="1">
        <name>FAD</name>
        <dbReference type="ChEBI" id="CHEBI:57692"/>
    </cofactor>
</comment>
<dbReference type="PRINTS" id="PR00420">
    <property type="entry name" value="RNGMNOXGNASE"/>
</dbReference>
<dbReference type="Gene3D" id="3.50.50.60">
    <property type="entry name" value="FAD/NAD(P)-binding domain"/>
    <property type="match status" value="1"/>
</dbReference>
<name>A0A225AX02_TALAT</name>
<dbReference type="GeneID" id="31006221"/>
<dbReference type="InterPro" id="IPR036188">
    <property type="entry name" value="FAD/NAD-bd_sf"/>
</dbReference>
<keyword evidence="2" id="KW-0285">Flavoprotein</keyword>
<keyword evidence="8" id="KW-1185">Reference proteome</keyword>
<feature type="domain" description="FAD-binding" evidence="6">
    <location>
        <begin position="131"/>
        <end position="385"/>
    </location>
</feature>
<evidence type="ECO:0000256" key="5">
    <source>
        <dbReference type="ARBA" id="ARBA00023033"/>
    </source>
</evidence>
<keyword evidence="4" id="KW-0560">Oxidoreductase</keyword>
<proteinExistence type="predicted"/>
<keyword evidence="5" id="KW-0503">Monooxygenase</keyword>
<evidence type="ECO:0000256" key="3">
    <source>
        <dbReference type="ARBA" id="ARBA00022827"/>
    </source>
</evidence>
<dbReference type="Proteomes" id="UP000214365">
    <property type="component" value="Unassembled WGS sequence"/>
</dbReference>
<dbReference type="EMBL" id="LFMY01000010">
    <property type="protein sequence ID" value="OKL58027.1"/>
    <property type="molecule type" value="Genomic_DNA"/>
</dbReference>
<dbReference type="PANTHER" id="PTHR47178:SF5">
    <property type="entry name" value="FAD-BINDING DOMAIN-CONTAINING PROTEIN"/>
    <property type="match status" value="1"/>
</dbReference>
<evidence type="ECO:0000256" key="4">
    <source>
        <dbReference type="ARBA" id="ARBA00023002"/>
    </source>
</evidence>